<reference evidence="2 3" key="1">
    <citation type="journal article" date="2016" name="Mol. Biol. Evol.">
        <title>Comparative Genomics of Early-Diverging Mushroom-Forming Fungi Provides Insights into the Origins of Lignocellulose Decay Capabilities.</title>
        <authorList>
            <person name="Nagy L.G."/>
            <person name="Riley R."/>
            <person name="Tritt A."/>
            <person name="Adam C."/>
            <person name="Daum C."/>
            <person name="Floudas D."/>
            <person name="Sun H."/>
            <person name="Yadav J.S."/>
            <person name="Pangilinan J."/>
            <person name="Larsson K.H."/>
            <person name="Matsuura K."/>
            <person name="Barry K."/>
            <person name="Labutti K."/>
            <person name="Kuo R."/>
            <person name="Ohm R.A."/>
            <person name="Bhattacharya S.S."/>
            <person name="Shirouzu T."/>
            <person name="Yoshinaga Y."/>
            <person name="Martin F.M."/>
            <person name="Grigoriev I.V."/>
            <person name="Hibbett D.S."/>
        </authorList>
    </citation>
    <scope>NUCLEOTIDE SEQUENCE [LARGE SCALE GENOMIC DNA]</scope>
    <source>
        <strain evidence="2 3">CBS 109695</strain>
    </source>
</reference>
<sequence length="147" mass="15249">QVPRRQSRRRGRSRTPRSLSTGSTEEPQEQSQPSLRGNRNKPRRGGRGGGENKGGLPAVDEAEALTGPVDNAFQTAGGAIDKAKGTVGQVTGRGDKGGGGGNQPQAPPPPASDGGKGDTLKLRLDLNLEVEIKVTAKLHGDLTLSLL</sequence>
<evidence type="ECO:0000313" key="2">
    <source>
        <dbReference type="EMBL" id="KZP13019.1"/>
    </source>
</evidence>
<dbReference type="EMBL" id="KV417639">
    <property type="protein sequence ID" value="KZP13019.1"/>
    <property type="molecule type" value="Genomic_DNA"/>
</dbReference>
<feature type="non-terminal residue" evidence="2">
    <location>
        <position position="1"/>
    </location>
</feature>
<keyword evidence="3" id="KW-1185">Reference proteome</keyword>
<feature type="region of interest" description="Disordered" evidence="1">
    <location>
        <begin position="1"/>
        <end position="119"/>
    </location>
</feature>
<evidence type="ECO:0000256" key="1">
    <source>
        <dbReference type="SAM" id="MobiDB-lite"/>
    </source>
</evidence>
<accession>A0A166BVI8</accession>
<dbReference type="PANTHER" id="PTHR35587:SF3">
    <property type="entry name" value="EXPRESSED PROTEIN"/>
    <property type="match status" value="1"/>
</dbReference>
<feature type="non-terminal residue" evidence="2">
    <location>
        <position position="147"/>
    </location>
</feature>
<evidence type="ECO:0000313" key="3">
    <source>
        <dbReference type="Proteomes" id="UP000076532"/>
    </source>
</evidence>
<proteinExistence type="predicted"/>
<gene>
    <name evidence="2" type="ORF">FIBSPDRAFT_699219</name>
</gene>
<organism evidence="2 3">
    <name type="scientific">Athelia psychrophila</name>
    <dbReference type="NCBI Taxonomy" id="1759441"/>
    <lineage>
        <taxon>Eukaryota</taxon>
        <taxon>Fungi</taxon>
        <taxon>Dikarya</taxon>
        <taxon>Basidiomycota</taxon>
        <taxon>Agaricomycotina</taxon>
        <taxon>Agaricomycetes</taxon>
        <taxon>Agaricomycetidae</taxon>
        <taxon>Atheliales</taxon>
        <taxon>Atheliaceae</taxon>
        <taxon>Athelia</taxon>
    </lineage>
</organism>
<dbReference type="Proteomes" id="UP000076532">
    <property type="component" value="Unassembled WGS sequence"/>
</dbReference>
<dbReference type="PANTHER" id="PTHR35587">
    <property type="entry name" value="EXPRESSED PROTEIN"/>
    <property type="match status" value="1"/>
</dbReference>
<feature type="compositionally biased region" description="Basic residues" evidence="1">
    <location>
        <begin position="1"/>
        <end position="15"/>
    </location>
</feature>
<dbReference type="AlphaFoldDB" id="A0A166BVI8"/>
<protein>
    <submittedName>
        <fullName evidence="2">Uncharacterized protein</fullName>
    </submittedName>
</protein>
<dbReference type="OrthoDB" id="2873061at2759"/>
<name>A0A166BVI8_9AGAM</name>